<protein>
    <submittedName>
        <fullName evidence="2">ABC transporter permease</fullName>
    </submittedName>
</protein>
<dbReference type="AlphaFoldDB" id="A0A2Z5JFK6"/>
<dbReference type="EMBL" id="CP027306">
    <property type="protein sequence ID" value="AXE79156.1"/>
    <property type="molecule type" value="Genomic_DNA"/>
</dbReference>
<name>A0A2Z5JFK6_STRAR</name>
<dbReference type="Proteomes" id="UP000252698">
    <property type="component" value="Chromosome"/>
</dbReference>
<gene>
    <name evidence="2" type="ORF">C5746_22080</name>
</gene>
<feature type="transmembrane region" description="Helical" evidence="1">
    <location>
        <begin position="245"/>
        <end position="264"/>
    </location>
</feature>
<keyword evidence="1" id="KW-0472">Membrane</keyword>
<feature type="transmembrane region" description="Helical" evidence="1">
    <location>
        <begin position="39"/>
        <end position="60"/>
    </location>
</feature>
<keyword evidence="1" id="KW-1133">Transmembrane helix</keyword>
<proteinExistence type="predicted"/>
<reference evidence="2 3" key="1">
    <citation type="journal article" date="2018" name="Front. Microbiol.">
        <title>Genome Sequencing of Streptomyces atratus SCSIOZH16 and Activation Production of Nocardamine via Metabolic Engineering.</title>
        <authorList>
            <person name="Li Y."/>
            <person name="Zhang C."/>
            <person name="Liu C."/>
            <person name="Ju J."/>
            <person name="Ma J."/>
        </authorList>
    </citation>
    <scope>NUCLEOTIDE SEQUENCE [LARGE SCALE GENOMIC DNA]</scope>
    <source>
        <strain evidence="2 3">SCSIO_ZH16</strain>
    </source>
</reference>
<feature type="transmembrane region" description="Helical" evidence="1">
    <location>
        <begin position="72"/>
        <end position="96"/>
    </location>
</feature>
<dbReference type="KEGG" id="sata:C5746_22080"/>
<feature type="transmembrane region" description="Helical" evidence="1">
    <location>
        <begin position="193"/>
        <end position="212"/>
    </location>
</feature>
<feature type="transmembrane region" description="Helical" evidence="1">
    <location>
        <begin position="117"/>
        <end position="141"/>
    </location>
</feature>
<dbReference type="RefSeq" id="WP_114245699.1">
    <property type="nucleotide sequence ID" value="NZ_CP027306.1"/>
</dbReference>
<dbReference type="PANTHER" id="PTHR37305:SF1">
    <property type="entry name" value="MEMBRANE PROTEIN"/>
    <property type="match status" value="1"/>
</dbReference>
<organism evidence="2 3">
    <name type="scientific">Streptomyces atratus</name>
    <dbReference type="NCBI Taxonomy" id="1893"/>
    <lineage>
        <taxon>Bacteria</taxon>
        <taxon>Bacillati</taxon>
        <taxon>Actinomycetota</taxon>
        <taxon>Actinomycetes</taxon>
        <taxon>Kitasatosporales</taxon>
        <taxon>Streptomycetaceae</taxon>
        <taxon>Streptomyces</taxon>
    </lineage>
</organism>
<evidence type="ECO:0000313" key="3">
    <source>
        <dbReference type="Proteomes" id="UP000252698"/>
    </source>
</evidence>
<dbReference type="PANTHER" id="PTHR37305">
    <property type="entry name" value="INTEGRAL MEMBRANE PROTEIN-RELATED"/>
    <property type="match status" value="1"/>
</dbReference>
<evidence type="ECO:0000313" key="2">
    <source>
        <dbReference type="EMBL" id="AXE79156.1"/>
    </source>
</evidence>
<dbReference type="GeneID" id="95521120"/>
<dbReference type="Pfam" id="PF12730">
    <property type="entry name" value="ABC2_membrane_4"/>
    <property type="match status" value="1"/>
</dbReference>
<accession>A0A2Z5JFK6</accession>
<evidence type="ECO:0000256" key="1">
    <source>
        <dbReference type="SAM" id="Phobius"/>
    </source>
</evidence>
<sequence>MTAAVSHPGRRPNPNPCRVTTTRVLRSEWHKLRSLRSSWITLISASVLVLAIGLVMGATYTSGGGDSDVDTVVLVLYGSVLGTLCTVVLGILVTAGEYSTGLIRASLTAVPRRLPVLWAKAAVFTVTVFVVMFTTALLTFVVAQLFLHDTDQAASLSDPGVFGAVVGNSVGITLLSLVALGLGALIRSVPGAIGAFVGGVMILPEVLSMLAYDAVKSAVKYFPTQAAGALGSATPLPGEAPVDGALLALCLWAGATLCAAALLLRRRDA</sequence>
<keyword evidence="1" id="KW-0812">Transmembrane</keyword>
<feature type="transmembrane region" description="Helical" evidence="1">
    <location>
        <begin position="161"/>
        <end position="186"/>
    </location>
</feature>